<evidence type="ECO:0000313" key="2">
    <source>
        <dbReference type="EMBL" id="CAA9572705.1"/>
    </source>
</evidence>
<proteinExistence type="predicted"/>
<evidence type="ECO:0000256" key="1">
    <source>
        <dbReference type="SAM" id="MobiDB-lite"/>
    </source>
</evidence>
<dbReference type="EMBL" id="CADCWL010000152">
    <property type="protein sequence ID" value="CAA9572705.1"/>
    <property type="molecule type" value="Genomic_DNA"/>
</dbReference>
<organism evidence="2">
    <name type="scientific">uncultured Thermomicrobiales bacterium</name>
    <dbReference type="NCBI Taxonomy" id="1645740"/>
    <lineage>
        <taxon>Bacteria</taxon>
        <taxon>Pseudomonadati</taxon>
        <taxon>Thermomicrobiota</taxon>
        <taxon>Thermomicrobia</taxon>
        <taxon>Thermomicrobiales</taxon>
        <taxon>environmental samples</taxon>
    </lineage>
</organism>
<sequence length="92" mass="9587">CAGRVCPSGVLKPSLSSRSRIAASRLAGHRASARRPCPYPRGSSPIAPPSSRPSTPRATGSAATSVSGRALPKSAAKARLSEEIGRFLFYCY</sequence>
<name>A0A6J4VDQ4_9BACT</name>
<dbReference type="AlphaFoldDB" id="A0A6J4VDQ4"/>
<accession>A0A6J4VDQ4</accession>
<reference evidence="2" key="1">
    <citation type="submission" date="2020-02" db="EMBL/GenBank/DDBJ databases">
        <authorList>
            <person name="Meier V. D."/>
        </authorList>
    </citation>
    <scope>NUCLEOTIDE SEQUENCE</scope>
    <source>
        <strain evidence="2">AVDCRST_MAG19</strain>
    </source>
</reference>
<feature type="non-terminal residue" evidence="2">
    <location>
        <position position="92"/>
    </location>
</feature>
<feature type="region of interest" description="Disordered" evidence="1">
    <location>
        <begin position="22"/>
        <end position="75"/>
    </location>
</feature>
<protein>
    <submittedName>
        <fullName evidence="2">Uncharacterized protein</fullName>
    </submittedName>
</protein>
<feature type="compositionally biased region" description="Low complexity" evidence="1">
    <location>
        <begin position="52"/>
        <end position="61"/>
    </location>
</feature>
<feature type="non-terminal residue" evidence="2">
    <location>
        <position position="1"/>
    </location>
</feature>
<gene>
    <name evidence="2" type="ORF">AVDCRST_MAG19-2964</name>
</gene>